<sequence>MRASSLFRPATAGFCSLARLWPFLALSQSSAVSAITITPVALPDLDLSPLGRVALTGNFDAISLYSYEQQTESLPSRNGSQALRTPLPNGVLATLSTADADILAMCPFTRKDGSFAGVMVGGNFTSLGGVESQGLALYNPAANSVESISGLTGTVSALLCDQDTDSVYVGGDFWVDNSTNAAIWTPGQGLSSVPFGGFNGPISSIVKADDGHIIFGGSFDGLGNETTTNQKNGSQVINLSTATITSDANSGRAGFDDPRNIICKTSDQDGPGNTWLLADYSPGFWRADMRFGFRPTKLRLYNTHFEGRGTKSFLLQALPDTGIMNLTYTDPQTGQEVFCDSACPLSNNASETYRDFRLVNNVGMSGFMIQIQEWYGQGAGLDGIEVFQDDIYSYAVNDFNEPTCGGIEFPSTSTSTGSWTTVSPAGQSDSEYLTADVTNADATSTSVTFEADIKQSGNYSVALYTPGCIQDGTCQSRGLVNVTGTFASSTREAAPLQTVIAQTNYYEKYDIIYTGYVEANSDKFRSKVTLTPLAGQGTSRLSRRGSASISSLPLAVAISTASSAIDKVGTQLDKDASISSLVTYNGVIYAGGNFSDSTLRNIMSFSDGNATSLPGGGLNSPVESLLVLNDTLYVGGNFTDTATGGTPNLNYVAAYSFSEKTWSALGAGVNGPVTSVQSLPVNISADTTEMSVAVSGKFDQVRAFGDNSTISVSGFAVWVPSQKNWLQNLNTYQMAFNGQLAASAVIGNNTTILAGSLISDGIASTGAVSLTEPNGLALEPFPVDIVKDTTGSSLSKRDTSSQNATGVTVGIFDKGNGRNLTILGGQFTARATNGSTIENLLIVNGANGNTVTGLGPGVDSNSTFRSLAVQGDTLFAGGSVTGKIGTSQLNGFVAYNLAGGDFVSPQPPALTGDNGDNVTVNAIAVRPGSTEVYFGGEFDAAGALPCPSVCFYDTSEGQWNRPGVAIEGTVTSLQWASSNKLIAAGNLTVGNNKTMIATYDNSQQAWTSMDGASTPNIPGPVTAFGPAAEDMSQFWVAGQTSDGSSFLVNYDGSKFNSVGNLFEKPTTILGLQVLGLSQDHASTSLLRADQVLLITGQLVIPNFGNASAALYNGTTLTPFLLSSTADGQAGSIYELFTENQNTFSGTTSPPGLRSRSTDSSFSNSRFPPAYPSTLSNLAVDFEQVHGCRDAPAVLWISSWPPICHVAYRDLWKEVVMYISHVLSLWYNDSNALPSTAVIVALMNQRVVVATKQCHMTRKELGVGLAFFFPETRDIAWKGSPSLTPIVTFSVPFVYRLFTEGAKRMNCQDDSCSALSADARRNPRSPCLSPGQATPADQRRVLASCPALPTSLRTSHPECQRSRPSPLRRPLLRSSFSLNPSDRLFDVVVTTRFAPAISRHAIKNGLNEFIKISEYDSLLVLADNSLTCRSRKLKCDEQKPQCSQCRKASRECRPSEGIVFRHQQNASMNKDLDGAGLKGFYSYKNTFGDDNVWLEIPKHVIFVDNSDPYAEDLEATLAASEPAISTSNNNDWNIHDDFRTSSMDAEAHGLVALSAAATQNRYAFQHTPGVDHSGTAADGVPFSHPELPTSVPPIHSPSETRNAMPPPTSPSASITSSNNNINFLLNPSHSMSPPIDPGLPTPVVRRESSYASASVASRSVAPDLRQEVHVETDHEIAFLLRHFSEAPGLWMDLFDLETYFASHVPVKALTNPLLKYAACAYAAKQLGRVKGAKAIVGGVCSKQASMEVWPDADKVDWYWYGAKYYEKAIHLLMKELQHDAEAPPPLSTPEAFGQWQAVELCEDGEHARKRRRRFSNSRLSGAHSDEVLAATAILSVYEFLDATGPAWNRHLSGVKSLLDIAEVGMMPLEQQTSPGGTPLPPKRPALSKARKATFWNFARQDYLAACLLVINECQTRLNTDDLVLWTEAGLQVDSAGFVRPSNTGEDDVMKEDMISNALIWILSKIVNFIAAGDNIHVGPNSNPIDEGPLGVKQQVLLERWYRLQAELDAWYNGLPDTFRPCARIEPSRGPQDASDADDCPFPEVWYSIPMCASTMQHYHMARILLLINKPHESTARRTTVTNRLKSYRSIESEIRYHSQEICGISMSRPDGSVRIHSLQPLFVSGQCLTEPRERRTIIRLLRGIEADLGWATEYRVKQLLKEWEWDESYDLMAGS</sequence>
<feature type="domain" description="Zn(2)-C6 fungal-type" evidence="7">
    <location>
        <begin position="1427"/>
        <end position="1451"/>
    </location>
</feature>
<organism evidence="8 9">
    <name type="scientific">Rasamsonia emersonii (strain ATCC 16479 / CBS 393.64 / IMI 116815)</name>
    <dbReference type="NCBI Taxonomy" id="1408163"/>
    <lineage>
        <taxon>Eukaryota</taxon>
        <taxon>Fungi</taxon>
        <taxon>Dikarya</taxon>
        <taxon>Ascomycota</taxon>
        <taxon>Pezizomycotina</taxon>
        <taxon>Eurotiomycetes</taxon>
        <taxon>Eurotiomycetidae</taxon>
        <taxon>Eurotiales</taxon>
        <taxon>Trichocomaceae</taxon>
        <taxon>Rasamsonia</taxon>
    </lineage>
</organism>
<dbReference type="Gene3D" id="4.10.240.10">
    <property type="entry name" value="Zn(2)-C6 fungal-type DNA-binding domain"/>
    <property type="match status" value="1"/>
</dbReference>
<keyword evidence="4" id="KW-0539">Nucleus</keyword>
<feature type="compositionally biased region" description="Low complexity" evidence="5">
    <location>
        <begin position="1153"/>
        <end position="1164"/>
    </location>
</feature>
<dbReference type="GO" id="GO:1902929">
    <property type="term" value="C:plasma membrane of growing cell tip"/>
    <property type="evidence" value="ECO:0007669"/>
    <property type="project" value="TreeGrafter"/>
</dbReference>
<feature type="signal peptide" evidence="6">
    <location>
        <begin position="1"/>
        <end position="34"/>
    </location>
</feature>
<dbReference type="OrthoDB" id="2503993at2759"/>
<name>A0A0F4Z3B4_RASE3</name>
<dbReference type="EMBL" id="LASV01000039">
    <property type="protein sequence ID" value="KKA24997.1"/>
    <property type="molecule type" value="Genomic_DNA"/>
</dbReference>
<dbReference type="InterPro" id="IPR048265">
    <property type="entry name" value="Rax2-like_third"/>
</dbReference>
<dbReference type="InterPro" id="IPR001138">
    <property type="entry name" value="Zn2Cys6_DnaBD"/>
</dbReference>
<gene>
    <name evidence="8" type="ORF">T310_0978</name>
</gene>
<evidence type="ECO:0000256" key="6">
    <source>
        <dbReference type="SAM" id="SignalP"/>
    </source>
</evidence>
<evidence type="ECO:0000313" key="9">
    <source>
        <dbReference type="Proteomes" id="UP000053958"/>
    </source>
</evidence>
<dbReference type="Pfam" id="PF00172">
    <property type="entry name" value="Zn_clus"/>
    <property type="match status" value="1"/>
</dbReference>
<dbReference type="PANTHER" id="PTHR31778">
    <property type="entry name" value="BUD SITE SELECTION PROTEIN RAX2"/>
    <property type="match status" value="1"/>
</dbReference>
<evidence type="ECO:0000256" key="5">
    <source>
        <dbReference type="SAM" id="MobiDB-lite"/>
    </source>
</evidence>
<keyword evidence="1" id="KW-0805">Transcription regulation</keyword>
<feature type="region of interest" description="Disordered" evidence="5">
    <location>
        <begin position="1565"/>
        <end position="1618"/>
    </location>
</feature>
<reference evidence="8 9" key="1">
    <citation type="submission" date="2015-04" db="EMBL/GenBank/DDBJ databases">
        <authorList>
            <person name="Heijne W.H."/>
            <person name="Fedorova N.D."/>
            <person name="Nierman W.C."/>
            <person name="Vollebregt A.W."/>
            <person name="Zhao Z."/>
            <person name="Wu L."/>
            <person name="Kumar M."/>
            <person name="Stam H."/>
            <person name="van den Berg M.A."/>
            <person name="Pel H.J."/>
        </authorList>
    </citation>
    <scope>NUCLEOTIDE SEQUENCE [LARGE SCALE GENOMIC DNA]</scope>
    <source>
        <strain evidence="8 9">CBS 393.64</strain>
    </source>
</reference>
<protein>
    <submittedName>
        <fullName evidence="8">Cellular morphogenesis protein (Rax2)</fullName>
    </submittedName>
</protein>
<dbReference type="GeneID" id="25313032"/>
<dbReference type="Proteomes" id="UP000053958">
    <property type="component" value="Unassembled WGS sequence"/>
</dbReference>
<dbReference type="STRING" id="1408163.A0A0F4Z3B4"/>
<proteinExistence type="predicted"/>
<keyword evidence="2" id="KW-0238">DNA-binding</keyword>
<dbReference type="GO" id="GO:0003677">
    <property type="term" value="F:DNA binding"/>
    <property type="evidence" value="ECO:0007669"/>
    <property type="project" value="UniProtKB-KW"/>
</dbReference>
<keyword evidence="9" id="KW-1185">Reference proteome</keyword>
<evidence type="ECO:0000256" key="2">
    <source>
        <dbReference type="ARBA" id="ARBA00023125"/>
    </source>
</evidence>
<keyword evidence="3" id="KW-0804">Transcription</keyword>
<feature type="chain" id="PRO_5002482273" evidence="6">
    <location>
        <begin position="35"/>
        <end position="2174"/>
    </location>
</feature>
<dbReference type="RefSeq" id="XP_013331609.1">
    <property type="nucleotide sequence ID" value="XM_013476155.1"/>
</dbReference>
<comment type="caution">
    <text evidence="8">The sequence shown here is derived from an EMBL/GenBank/DDBJ whole genome shotgun (WGS) entry which is preliminary data.</text>
</comment>
<evidence type="ECO:0000256" key="4">
    <source>
        <dbReference type="ARBA" id="ARBA00023242"/>
    </source>
</evidence>
<dbReference type="PROSITE" id="PS50048">
    <property type="entry name" value="ZN2_CY6_FUNGAL_2"/>
    <property type="match status" value="1"/>
</dbReference>
<dbReference type="PANTHER" id="PTHR31778:SF2">
    <property type="entry name" value="BUD SITE SELECTION PROTEIN RAX2"/>
    <property type="match status" value="1"/>
</dbReference>
<dbReference type="Pfam" id="PF20842">
    <property type="entry name" value="Rax2_2"/>
    <property type="match status" value="1"/>
</dbReference>
<dbReference type="InterPro" id="IPR048266">
    <property type="entry name" value="Rax2-like_second"/>
</dbReference>
<dbReference type="Pfam" id="PF12768">
    <property type="entry name" value="Rax2"/>
    <property type="match status" value="1"/>
</dbReference>
<dbReference type="Pfam" id="PF20843">
    <property type="entry name" value="Rax2_3"/>
    <property type="match status" value="1"/>
</dbReference>
<feature type="compositionally biased region" description="Low complexity" evidence="5">
    <location>
        <begin position="1609"/>
        <end position="1618"/>
    </location>
</feature>
<dbReference type="InterPro" id="IPR011043">
    <property type="entry name" value="Gal_Oxase/kelch_b-propeller"/>
</dbReference>
<dbReference type="InterPro" id="IPR036864">
    <property type="entry name" value="Zn2-C6_fun-type_DNA-bd_sf"/>
</dbReference>
<evidence type="ECO:0000313" key="8">
    <source>
        <dbReference type="EMBL" id="KKA24997.1"/>
    </source>
</evidence>
<evidence type="ECO:0000256" key="1">
    <source>
        <dbReference type="ARBA" id="ARBA00023015"/>
    </source>
</evidence>
<accession>A0A0F4Z3B4</accession>
<dbReference type="CDD" id="cd00067">
    <property type="entry name" value="GAL4"/>
    <property type="match status" value="1"/>
</dbReference>
<dbReference type="InterPro" id="IPR024982">
    <property type="entry name" value="Rax2-like_C"/>
</dbReference>
<feature type="region of interest" description="Disordered" evidence="5">
    <location>
        <begin position="1141"/>
        <end position="1164"/>
    </location>
</feature>
<dbReference type="GO" id="GO:0000981">
    <property type="term" value="F:DNA-binding transcription factor activity, RNA polymerase II-specific"/>
    <property type="evidence" value="ECO:0007669"/>
    <property type="project" value="InterPro"/>
</dbReference>
<dbReference type="GO" id="GO:0008270">
    <property type="term" value="F:zinc ion binding"/>
    <property type="evidence" value="ECO:0007669"/>
    <property type="project" value="InterPro"/>
</dbReference>
<evidence type="ECO:0000259" key="7">
    <source>
        <dbReference type="PROSITE" id="PS50048"/>
    </source>
</evidence>
<dbReference type="SUPFAM" id="SSF57701">
    <property type="entry name" value="Zn2/Cys6 DNA-binding domain"/>
    <property type="match status" value="1"/>
</dbReference>
<evidence type="ECO:0000256" key="3">
    <source>
        <dbReference type="ARBA" id="ARBA00023163"/>
    </source>
</evidence>
<feature type="region of interest" description="Disordered" evidence="5">
    <location>
        <begin position="1316"/>
        <end position="1338"/>
    </location>
</feature>
<dbReference type="SUPFAM" id="SSF50965">
    <property type="entry name" value="Galactose oxidase, central domain"/>
    <property type="match status" value="2"/>
</dbReference>
<keyword evidence="6" id="KW-0732">Signal</keyword>